<reference evidence="2 3" key="1">
    <citation type="journal article" date="2022" name="Nat. Plants">
        <title>Genomes of leafy and leafless Platanthera orchids illuminate the evolution of mycoheterotrophy.</title>
        <authorList>
            <person name="Li M.H."/>
            <person name="Liu K.W."/>
            <person name="Li Z."/>
            <person name="Lu H.C."/>
            <person name="Ye Q.L."/>
            <person name="Zhang D."/>
            <person name="Wang J.Y."/>
            <person name="Li Y.F."/>
            <person name="Zhong Z.M."/>
            <person name="Liu X."/>
            <person name="Yu X."/>
            <person name="Liu D.K."/>
            <person name="Tu X.D."/>
            <person name="Liu B."/>
            <person name="Hao Y."/>
            <person name="Liao X.Y."/>
            <person name="Jiang Y.T."/>
            <person name="Sun W.H."/>
            <person name="Chen J."/>
            <person name="Chen Y.Q."/>
            <person name="Ai Y."/>
            <person name="Zhai J.W."/>
            <person name="Wu S.S."/>
            <person name="Zhou Z."/>
            <person name="Hsiao Y.Y."/>
            <person name="Wu W.L."/>
            <person name="Chen Y.Y."/>
            <person name="Lin Y.F."/>
            <person name="Hsu J.L."/>
            <person name="Li C.Y."/>
            <person name="Wang Z.W."/>
            <person name="Zhao X."/>
            <person name="Zhong W.Y."/>
            <person name="Ma X.K."/>
            <person name="Ma L."/>
            <person name="Huang J."/>
            <person name="Chen G.Z."/>
            <person name="Huang M.Z."/>
            <person name="Huang L."/>
            <person name="Peng D.H."/>
            <person name="Luo Y.B."/>
            <person name="Zou S.Q."/>
            <person name="Chen S.P."/>
            <person name="Lan S."/>
            <person name="Tsai W.C."/>
            <person name="Van de Peer Y."/>
            <person name="Liu Z.J."/>
        </authorList>
    </citation>
    <scope>NUCLEOTIDE SEQUENCE [LARGE SCALE GENOMIC DNA]</scope>
    <source>
        <strain evidence="2">Lor287</strain>
    </source>
</reference>
<dbReference type="PANTHER" id="PTHR11439">
    <property type="entry name" value="GAG-POL-RELATED RETROTRANSPOSON"/>
    <property type="match status" value="1"/>
</dbReference>
<protein>
    <recommendedName>
        <fullName evidence="1">Reverse transcriptase Ty1/copia-type domain-containing protein</fullName>
    </recommendedName>
</protein>
<dbReference type="SUPFAM" id="SSF56672">
    <property type="entry name" value="DNA/RNA polymerases"/>
    <property type="match status" value="1"/>
</dbReference>
<organism evidence="2 3">
    <name type="scientific">Platanthera zijinensis</name>
    <dbReference type="NCBI Taxonomy" id="2320716"/>
    <lineage>
        <taxon>Eukaryota</taxon>
        <taxon>Viridiplantae</taxon>
        <taxon>Streptophyta</taxon>
        <taxon>Embryophyta</taxon>
        <taxon>Tracheophyta</taxon>
        <taxon>Spermatophyta</taxon>
        <taxon>Magnoliopsida</taxon>
        <taxon>Liliopsida</taxon>
        <taxon>Asparagales</taxon>
        <taxon>Orchidaceae</taxon>
        <taxon>Orchidoideae</taxon>
        <taxon>Orchideae</taxon>
        <taxon>Orchidinae</taxon>
        <taxon>Platanthera</taxon>
    </lineage>
</organism>
<sequence>MEQKYEMSDMGLLHYFLGLQFIQSPNCIQISQEKYAYDILKKFKMEECNSSQLPMSPHDHLFPATDNEPMADPTIFRSLVGSLIYLTNTRPGLEYPVNSISRFMSNPTKLHHEAAKRILRYVQGTKELGLIYRKHHHNHLPGYTDSDWGRSVEDRRRISGYVFFVGQNPISWSSRKQQSVALSSAEAEYIALSKATSEAIWLRRLVEEIFKEKEKETLIYSDSSSAIALAKNPVFHSRSKHIKIRYHHIRENIEKGEVCLRHIPTELQLADILTKSLPKP</sequence>
<name>A0AAP0B0L2_9ASPA</name>
<evidence type="ECO:0000313" key="2">
    <source>
        <dbReference type="EMBL" id="KAK8921676.1"/>
    </source>
</evidence>
<gene>
    <name evidence="2" type="ORF">KSP39_PZI020062</name>
</gene>
<feature type="domain" description="Reverse transcriptase Ty1/copia-type" evidence="1">
    <location>
        <begin position="1"/>
        <end position="56"/>
    </location>
</feature>
<evidence type="ECO:0000313" key="3">
    <source>
        <dbReference type="Proteomes" id="UP001418222"/>
    </source>
</evidence>
<dbReference type="EMBL" id="JBBWWQ010000018">
    <property type="protein sequence ID" value="KAK8921676.1"/>
    <property type="molecule type" value="Genomic_DNA"/>
</dbReference>
<dbReference type="Gene3D" id="3.30.420.10">
    <property type="entry name" value="Ribonuclease H-like superfamily/Ribonuclease H"/>
    <property type="match status" value="1"/>
</dbReference>
<dbReference type="Proteomes" id="UP001418222">
    <property type="component" value="Unassembled WGS sequence"/>
</dbReference>
<evidence type="ECO:0000259" key="1">
    <source>
        <dbReference type="Pfam" id="PF07727"/>
    </source>
</evidence>
<dbReference type="InterPro" id="IPR013103">
    <property type="entry name" value="RVT_2"/>
</dbReference>
<dbReference type="PANTHER" id="PTHR11439:SF463">
    <property type="entry name" value="REVERSE TRANSCRIPTASE TY1_COPIA-TYPE DOMAIN-CONTAINING PROTEIN"/>
    <property type="match status" value="1"/>
</dbReference>
<keyword evidence="3" id="KW-1185">Reference proteome</keyword>
<comment type="caution">
    <text evidence="2">The sequence shown here is derived from an EMBL/GenBank/DDBJ whole genome shotgun (WGS) entry which is preliminary data.</text>
</comment>
<accession>A0AAP0B0L2</accession>
<dbReference type="InterPro" id="IPR036397">
    <property type="entry name" value="RNaseH_sf"/>
</dbReference>
<dbReference type="InterPro" id="IPR043502">
    <property type="entry name" value="DNA/RNA_pol_sf"/>
</dbReference>
<dbReference type="GO" id="GO:0003676">
    <property type="term" value="F:nucleic acid binding"/>
    <property type="evidence" value="ECO:0007669"/>
    <property type="project" value="InterPro"/>
</dbReference>
<dbReference type="Pfam" id="PF07727">
    <property type="entry name" value="RVT_2"/>
    <property type="match status" value="1"/>
</dbReference>
<proteinExistence type="predicted"/>
<dbReference type="AlphaFoldDB" id="A0AAP0B0L2"/>
<dbReference type="CDD" id="cd09272">
    <property type="entry name" value="RNase_HI_RT_Ty1"/>
    <property type="match status" value="1"/>
</dbReference>